<dbReference type="PATRIC" id="fig|1235990.3.peg.472"/>
<keyword evidence="1" id="KW-0961">Cell wall biogenesis/degradation</keyword>
<keyword evidence="1" id="KW-0573">Peptidoglycan synthesis</keyword>
<feature type="binding site" evidence="1">
    <location>
        <position position="242"/>
    </location>
    <ligand>
        <name>UDP-N-acetyl-alpha-D-glucosamine</name>
        <dbReference type="ChEBI" id="CHEBI:57705"/>
    </ligand>
</feature>
<dbReference type="KEGG" id="pck:BMSBPS_0101"/>
<dbReference type="InterPro" id="IPR004276">
    <property type="entry name" value="GlycoTrans_28_N"/>
</dbReference>
<keyword evidence="1" id="KW-0133">Cell shape</keyword>
<dbReference type="GO" id="GO:0005975">
    <property type="term" value="P:carbohydrate metabolic process"/>
    <property type="evidence" value="ECO:0007669"/>
    <property type="project" value="InterPro"/>
</dbReference>
<keyword evidence="1 2" id="KW-0328">Glycosyltransferase</keyword>
<dbReference type="GO" id="GO:0071555">
    <property type="term" value="P:cell wall organization"/>
    <property type="evidence" value="ECO:0007669"/>
    <property type="project" value="UniProtKB-KW"/>
</dbReference>
<dbReference type="SUPFAM" id="SSF53756">
    <property type="entry name" value="UDP-Glycosyltransferase/glycogen phosphorylase"/>
    <property type="match status" value="1"/>
</dbReference>
<dbReference type="KEGG" id="hhs:HHS_04760"/>
<dbReference type="GO" id="GO:0050511">
    <property type="term" value="F:undecaprenyldiphospho-muramoylpentapeptide beta-N-acetylglucosaminyltransferase activity"/>
    <property type="evidence" value="ECO:0007669"/>
    <property type="project" value="UniProtKB-UniRule"/>
</dbReference>
<dbReference type="Gene3D" id="3.40.50.2000">
    <property type="entry name" value="Glycogen Phosphorylase B"/>
    <property type="match status" value="2"/>
</dbReference>
<feature type="binding site" evidence="1">
    <location>
        <position position="161"/>
    </location>
    <ligand>
        <name>UDP-N-acetyl-alpha-D-glucosamine</name>
        <dbReference type="ChEBI" id="CHEBI:57705"/>
    </ligand>
</feature>
<dbReference type="RefSeq" id="WP_022564465.1">
    <property type="nucleotide sequence ID" value="NZ_CP010907.1"/>
</dbReference>
<feature type="binding site" evidence="1">
    <location>
        <position position="189"/>
    </location>
    <ligand>
        <name>UDP-N-acetyl-alpha-D-glucosamine</name>
        <dbReference type="ChEBI" id="CHEBI:57705"/>
    </ligand>
</feature>
<sequence length="352" mass="38668">MIKKRLMVMAGGTGGHIFPALVIAQHLMKQGWQICWIGTANHMEAHLVPQQGINIEFICINSLRGKSITTHILAPMNILNAWRQAYNIIKKWKPNVALGTGGYVSGPSGLAAWSYNVPIVLHEQNSVPGFTNRWLAKIADSVIQGFPGAFPDADVVGNPIRANILALPLPAERLSGRTGPMRILVLGGSQGSHILNQTMPLVAKELGHNAVLWHQTGKNSKKIVQQAYQIIGQHQHKITEFIDDIAEAYAWTDIVICRSGALTVSEIAAVGLPAIFVPFRHKDNQQYLNALPLERAGAAKIFQQTHFNAATIVTTLCKWNRTVLLTMAEKARKIAMLDSTDKIVEVIKRIAK</sequence>
<dbReference type="GO" id="GO:0008360">
    <property type="term" value="P:regulation of cell shape"/>
    <property type="evidence" value="ECO:0007669"/>
    <property type="project" value="UniProtKB-KW"/>
</dbReference>
<dbReference type="GO" id="GO:0009252">
    <property type="term" value="P:peptidoglycan biosynthetic process"/>
    <property type="evidence" value="ECO:0007669"/>
    <property type="project" value="UniProtKB-UniRule"/>
</dbReference>
<dbReference type="EMBL" id="AP012554">
    <property type="protein sequence ID" value="BAO00446.1"/>
    <property type="molecule type" value="Genomic_DNA"/>
</dbReference>
<evidence type="ECO:0000313" key="3">
    <source>
        <dbReference type="Proteomes" id="UP000016900"/>
    </source>
</evidence>
<dbReference type="UniPathway" id="UPA00219"/>
<name>U3U2S5_9GAMM</name>
<dbReference type="CDD" id="cd03785">
    <property type="entry name" value="GT28_MurG"/>
    <property type="match status" value="1"/>
</dbReference>
<dbReference type="eggNOG" id="COG0707">
    <property type="taxonomic scope" value="Bacteria"/>
</dbReference>
<dbReference type="AlphaFoldDB" id="U3U2S5"/>
<dbReference type="GO" id="GO:0051991">
    <property type="term" value="F:UDP-N-acetyl-D-glucosamine:N-acetylmuramoyl-L-alanyl-D-glutamyl-meso-2,6-diaminopimelyl-D-alanyl-D-alanine-diphosphoundecaprenol 4-beta-N-acetylglucosaminlytransferase activity"/>
    <property type="evidence" value="ECO:0007669"/>
    <property type="project" value="RHEA"/>
</dbReference>
<keyword evidence="3" id="KW-1185">Reference proteome</keyword>
<dbReference type="STRING" id="1235990.BMSBPS_0101"/>
<feature type="binding site" evidence="1">
    <location>
        <begin position="261"/>
        <end position="266"/>
    </location>
    <ligand>
        <name>UDP-N-acetyl-alpha-D-glucosamine</name>
        <dbReference type="ChEBI" id="CHEBI:57705"/>
    </ligand>
</feature>
<dbReference type="GO" id="GO:0051301">
    <property type="term" value="P:cell division"/>
    <property type="evidence" value="ECO:0007669"/>
    <property type="project" value="UniProtKB-KW"/>
</dbReference>
<comment type="catalytic activity">
    <reaction evidence="1">
        <text>di-trans,octa-cis-undecaprenyl diphospho-N-acetyl-alpha-D-muramoyl-L-alanyl-D-glutamyl-meso-2,6-diaminopimeloyl-D-alanyl-D-alanine + UDP-N-acetyl-alpha-D-glucosamine = di-trans,octa-cis-undecaprenyl diphospho-[N-acetyl-alpha-D-glucosaminyl-(1-&gt;4)]-N-acetyl-alpha-D-muramoyl-L-alanyl-D-glutamyl-meso-2,6-diaminopimeloyl-D-alanyl-D-alanine + UDP + H(+)</text>
        <dbReference type="Rhea" id="RHEA:31227"/>
        <dbReference type="ChEBI" id="CHEBI:15378"/>
        <dbReference type="ChEBI" id="CHEBI:57705"/>
        <dbReference type="ChEBI" id="CHEBI:58223"/>
        <dbReference type="ChEBI" id="CHEBI:61387"/>
        <dbReference type="ChEBI" id="CHEBI:61388"/>
        <dbReference type="EC" id="2.4.1.227"/>
    </reaction>
</comment>
<comment type="subcellular location">
    <subcellularLocation>
        <location evidence="1">Cell membrane</location>
        <topology evidence="1">Peripheral membrane protein</topology>
        <orientation evidence="1">Cytoplasmic side</orientation>
    </subcellularLocation>
</comment>
<keyword evidence="1" id="KW-0472">Membrane</keyword>
<feature type="binding site" evidence="1">
    <location>
        <begin position="13"/>
        <end position="15"/>
    </location>
    <ligand>
        <name>UDP-N-acetyl-alpha-D-glucosamine</name>
        <dbReference type="ChEBI" id="CHEBI:57705"/>
    </ligand>
</feature>
<feature type="binding site" evidence="1">
    <location>
        <position position="125"/>
    </location>
    <ligand>
        <name>UDP-N-acetyl-alpha-D-glucosamine</name>
        <dbReference type="ChEBI" id="CHEBI:57705"/>
    </ligand>
</feature>
<organism evidence="2 3">
    <name type="scientific">Candidatus Pantoea carbekii</name>
    <dbReference type="NCBI Taxonomy" id="1235990"/>
    <lineage>
        <taxon>Bacteria</taxon>
        <taxon>Pseudomonadati</taxon>
        <taxon>Pseudomonadota</taxon>
        <taxon>Gammaproteobacteria</taxon>
        <taxon>Enterobacterales</taxon>
        <taxon>Erwiniaceae</taxon>
        <taxon>Pantoea</taxon>
    </lineage>
</organism>
<dbReference type="NCBIfam" id="TIGR01133">
    <property type="entry name" value="murG"/>
    <property type="match status" value="1"/>
</dbReference>
<protein>
    <recommendedName>
        <fullName evidence="1">UDP-N-acetylglucosamine--N-acetylmuramyl-(pentapeptide) pyrophosphoryl-undecaprenol N-acetylglucosamine transferase</fullName>
        <ecNumber evidence="1">2.4.1.227</ecNumber>
    </recommendedName>
    <alternativeName>
        <fullName evidence="1">Undecaprenyl-PP-MurNAc-pentapeptide-UDPGlcNAc GlcNAc transferase</fullName>
    </alternativeName>
</protein>
<comment type="function">
    <text evidence="1">Cell wall formation. Catalyzes the transfer of a GlcNAc subunit on undecaprenyl-pyrophosphoryl-MurNAc-pentapeptide (lipid intermediate I) to form undecaprenyl-pyrophosphoryl-MurNAc-(pentapeptide)GlcNAc (lipid intermediate II).</text>
</comment>
<dbReference type="EC" id="2.4.1.227" evidence="1"/>
<dbReference type="PANTHER" id="PTHR21015">
    <property type="entry name" value="UDP-N-ACETYLGLUCOSAMINE--N-ACETYLMURAMYL-(PENTAPEPTIDE) PYROPHOSPHORYL-UNDECAPRENOL N-ACETYLGLUCOSAMINE TRANSFERASE 1"/>
    <property type="match status" value="1"/>
</dbReference>
<keyword evidence="1" id="KW-0131">Cell cycle</keyword>
<dbReference type="Pfam" id="PF03033">
    <property type="entry name" value="Glyco_transf_28"/>
    <property type="match status" value="1"/>
</dbReference>
<dbReference type="InterPro" id="IPR007235">
    <property type="entry name" value="Glyco_trans_28_C"/>
</dbReference>
<proteinExistence type="inferred from homology"/>
<dbReference type="InterPro" id="IPR006009">
    <property type="entry name" value="GlcNAc_MurG"/>
</dbReference>
<accession>U3U2S5</accession>
<keyword evidence="1" id="KW-0132">Cell division</keyword>
<dbReference type="PANTHER" id="PTHR21015:SF22">
    <property type="entry name" value="GLYCOSYLTRANSFERASE"/>
    <property type="match status" value="1"/>
</dbReference>
<keyword evidence="1" id="KW-1003">Cell membrane</keyword>
<dbReference type="Pfam" id="PF04101">
    <property type="entry name" value="Glyco_tran_28_C"/>
    <property type="match status" value="1"/>
</dbReference>
<gene>
    <name evidence="1 2" type="primary">murG</name>
    <name evidence="2" type="ORF">HHS_04760</name>
</gene>
<comment type="pathway">
    <text evidence="1">Cell wall biogenesis; peptidoglycan biosynthesis.</text>
</comment>
<evidence type="ECO:0000256" key="1">
    <source>
        <dbReference type="HAMAP-Rule" id="MF_00033"/>
    </source>
</evidence>
<dbReference type="HAMAP" id="MF_00033">
    <property type="entry name" value="MurG"/>
    <property type="match status" value="1"/>
</dbReference>
<keyword evidence="1 2" id="KW-0808">Transferase</keyword>
<evidence type="ECO:0000313" key="2">
    <source>
        <dbReference type="EMBL" id="BAO00446.1"/>
    </source>
</evidence>
<dbReference type="OrthoDB" id="9808936at2"/>
<feature type="binding site" evidence="1">
    <location>
        <position position="286"/>
    </location>
    <ligand>
        <name>UDP-N-acetyl-alpha-D-glucosamine</name>
        <dbReference type="ChEBI" id="CHEBI:57705"/>
    </ligand>
</feature>
<reference evidence="2 3" key="1">
    <citation type="submission" date="2012-10" db="EMBL/GenBank/DDBJ databases">
        <title>Genome sequence of the symbiont of the pentatomidae stink bug Halyomorpha halys.</title>
        <authorList>
            <person name="Kobayashi H."/>
            <person name="Fujii-Muramatsu R."/>
            <person name="Takeishi K."/>
            <person name="Noda H."/>
        </authorList>
    </citation>
    <scope>NUCLEOTIDE SEQUENCE [LARGE SCALE GENOMIC DNA]</scope>
</reference>
<dbReference type="GO" id="GO:0005886">
    <property type="term" value="C:plasma membrane"/>
    <property type="evidence" value="ECO:0007669"/>
    <property type="project" value="UniProtKB-SubCell"/>
</dbReference>
<dbReference type="Proteomes" id="UP000016900">
    <property type="component" value="Chromosome"/>
</dbReference>
<comment type="similarity">
    <text evidence="1">Belongs to the glycosyltransferase 28 family. MurG subfamily.</text>
</comment>